<keyword evidence="13" id="KW-0289">Folate biosynthesis</keyword>
<dbReference type="EC" id="6.3.2.12" evidence="5"/>
<evidence type="ECO:0000256" key="13">
    <source>
        <dbReference type="ARBA" id="ARBA00022909"/>
    </source>
</evidence>
<comment type="caution">
    <text evidence="24">The sequence shown here is derived from an EMBL/GenBank/DDBJ whole genome shotgun (WGS) entry which is preliminary data.</text>
</comment>
<evidence type="ECO:0000256" key="6">
    <source>
        <dbReference type="ARBA" id="ARBA00013025"/>
    </source>
</evidence>
<evidence type="ECO:0000256" key="8">
    <source>
        <dbReference type="ARBA" id="ARBA00022598"/>
    </source>
</evidence>
<keyword evidence="25" id="KW-1185">Reference proteome</keyword>
<dbReference type="PROSITE" id="PS01012">
    <property type="entry name" value="FOLYLPOLYGLU_SYNT_2"/>
    <property type="match status" value="1"/>
</dbReference>
<comment type="similarity">
    <text evidence="4 21">Belongs to the folylpolyglutamate synthase family.</text>
</comment>
<dbReference type="GO" id="GO:0008841">
    <property type="term" value="F:dihydrofolate synthase activity"/>
    <property type="evidence" value="ECO:0007669"/>
    <property type="project" value="UniProtKB-EC"/>
</dbReference>
<evidence type="ECO:0000256" key="3">
    <source>
        <dbReference type="ARBA" id="ARBA00005150"/>
    </source>
</evidence>
<comment type="pathway">
    <text evidence="3">Cofactor biosynthesis; tetrahydrofolylpolyglutamate biosynthesis.</text>
</comment>
<protein>
    <recommendedName>
        <fullName evidence="7">Dihydrofolate synthase/folylpolyglutamate synthase</fullName>
        <ecNumber evidence="5">6.3.2.12</ecNumber>
        <ecNumber evidence="6">6.3.2.17</ecNumber>
    </recommendedName>
    <alternativeName>
        <fullName evidence="16">Folylpoly-gamma-glutamate synthetase-dihydrofolate synthetase</fullName>
    </alternativeName>
    <alternativeName>
        <fullName evidence="14">Folylpolyglutamate synthetase</fullName>
    </alternativeName>
    <alternativeName>
        <fullName evidence="15">Tetrahydrofolylpolyglutamate synthase</fullName>
    </alternativeName>
</protein>
<dbReference type="EMBL" id="JABBXD010000001">
    <property type="protein sequence ID" value="MBD3584157.1"/>
    <property type="molecule type" value="Genomic_DNA"/>
</dbReference>
<dbReference type="InterPro" id="IPR013221">
    <property type="entry name" value="Mur_ligase_cen"/>
</dbReference>
<dbReference type="PANTHER" id="PTHR11136:SF0">
    <property type="entry name" value="DIHYDROFOLATE SYNTHETASE-RELATED"/>
    <property type="match status" value="1"/>
</dbReference>
<dbReference type="GO" id="GO:0004326">
    <property type="term" value="F:tetrahydrofolylpolyglutamate synthase activity"/>
    <property type="evidence" value="ECO:0007669"/>
    <property type="project" value="UniProtKB-EC"/>
</dbReference>
<organism evidence="24 25">
    <name type="scientific">Salinimonas profundi</name>
    <dbReference type="NCBI Taxonomy" id="2729140"/>
    <lineage>
        <taxon>Bacteria</taxon>
        <taxon>Pseudomonadati</taxon>
        <taxon>Pseudomonadota</taxon>
        <taxon>Gammaproteobacteria</taxon>
        <taxon>Alteromonadales</taxon>
        <taxon>Alteromonadaceae</taxon>
        <taxon>Alteromonas/Salinimonas group</taxon>
        <taxon>Salinimonas</taxon>
    </lineage>
</organism>
<evidence type="ECO:0000256" key="5">
    <source>
        <dbReference type="ARBA" id="ARBA00013023"/>
    </source>
</evidence>
<comment type="catalytic activity">
    <reaction evidence="20">
        <text>7,8-dihydropteroate + L-glutamate + ATP = 7,8-dihydrofolate + ADP + phosphate + H(+)</text>
        <dbReference type="Rhea" id="RHEA:23584"/>
        <dbReference type="ChEBI" id="CHEBI:15378"/>
        <dbReference type="ChEBI" id="CHEBI:17839"/>
        <dbReference type="ChEBI" id="CHEBI:29985"/>
        <dbReference type="ChEBI" id="CHEBI:30616"/>
        <dbReference type="ChEBI" id="CHEBI:43474"/>
        <dbReference type="ChEBI" id="CHEBI:57451"/>
        <dbReference type="ChEBI" id="CHEBI:456216"/>
        <dbReference type="EC" id="6.3.2.12"/>
    </reaction>
</comment>
<evidence type="ECO:0000256" key="2">
    <source>
        <dbReference type="ARBA" id="ARBA00004799"/>
    </source>
</evidence>
<evidence type="ECO:0000256" key="19">
    <source>
        <dbReference type="ARBA" id="ARBA00049035"/>
    </source>
</evidence>
<dbReference type="Gene3D" id="3.90.190.20">
    <property type="entry name" value="Mur ligase, C-terminal domain"/>
    <property type="match status" value="1"/>
</dbReference>
<evidence type="ECO:0000256" key="20">
    <source>
        <dbReference type="ARBA" id="ARBA00049161"/>
    </source>
</evidence>
<dbReference type="NCBIfam" id="NF008101">
    <property type="entry name" value="PRK10846.1"/>
    <property type="match status" value="1"/>
</dbReference>
<dbReference type="SUPFAM" id="SSF53623">
    <property type="entry name" value="MurD-like peptide ligases, catalytic domain"/>
    <property type="match status" value="1"/>
</dbReference>
<dbReference type="PANTHER" id="PTHR11136">
    <property type="entry name" value="FOLYLPOLYGLUTAMATE SYNTHASE-RELATED"/>
    <property type="match status" value="1"/>
</dbReference>
<evidence type="ECO:0000256" key="4">
    <source>
        <dbReference type="ARBA" id="ARBA00008276"/>
    </source>
</evidence>
<evidence type="ECO:0000256" key="21">
    <source>
        <dbReference type="PIRNR" id="PIRNR001563"/>
    </source>
</evidence>
<comment type="function">
    <text evidence="1">Functions in two distinct reactions of the de novo folate biosynthetic pathway. Catalyzes the addition of a glutamate residue to dihydropteroate (7,8-dihydropteroate or H2Pte) to form dihydrofolate (7,8-dihydrofolate monoglutamate or H2Pte-Glu). Also catalyzes successive additions of L-glutamate to tetrahydrofolate or 10-formyltetrahydrofolate or 5,10-methylenetetrahydrofolate, leading to folylpolyglutamate derivatives.</text>
</comment>
<evidence type="ECO:0000256" key="11">
    <source>
        <dbReference type="ARBA" id="ARBA00022840"/>
    </source>
</evidence>
<dbReference type="InterPro" id="IPR036565">
    <property type="entry name" value="Mur-like_cat_sf"/>
</dbReference>
<evidence type="ECO:0000256" key="16">
    <source>
        <dbReference type="ARBA" id="ARBA00032510"/>
    </source>
</evidence>
<reference evidence="24 25" key="1">
    <citation type="submission" date="2020-04" db="EMBL/GenBank/DDBJ databases">
        <title>Salinimonas sp. HHU 13199.</title>
        <authorList>
            <person name="Cui X."/>
            <person name="Zhang D."/>
        </authorList>
    </citation>
    <scope>NUCLEOTIDE SEQUENCE [LARGE SCALE GENOMIC DNA]</scope>
    <source>
        <strain evidence="24 25">HHU 13199</strain>
    </source>
</reference>
<comment type="pathway">
    <text evidence="2">Cofactor biosynthesis; tetrahydrofolate biosynthesis; 7,8-dihydrofolate from 2-amino-4-hydroxy-6-hydroxymethyl-7,8-dihydropteridine diphosphate and 4-aminobenzoate: step 2/2.</text>
</comment>
<dbReference type="Proteomes" id="UP000624419">
    <property type="component" value="Unassembled WGS sequence"/>
</dbReference>
<dbReference type="SUPFAM" id="SSF53244">
    <property type="entry name" value="MurD-like peptide ligases, peptide-binding domain"/>
    <property type="match status" value="1"/>
</dbReference>
<dbReference type="Pfam" id="PF02875">
    <property type="entry name" value="Mur_ligase_C"/>
    <property type="match status" value="1"/>
</dbReference>
<evidence type="ECO:0000256" key="9">
    <source>
        <dbReference type="ARBA" id="ARBA00022723"/>
    </source>
</evidence>
<keyword evidence="12" id="KW-0460">Magnesium</keyword>
<evidence type="ECO:0000256" key="12">
    <source>
        <dbReference type="ARBA" id="ARBA00022842"/>
    </source>
</evidence>
<name>A0ABR8LIL9_9ALTE</name>
<dbReference type="EC" id="6.3.2.17" evidence="6"/>
<dbReference type="NCBIfam" id="TIGR01499">
    <property type="entry name" value="folC"/>
    <property type="match status" value="1"/>
</dbReference>
<accession>A0ABR8LIL9</accession>
<dbReference type="InterPro" id="IPR018109">
    <property type="entry name" value="Folylpolyglutamate_synth_CS"/>
</dbReference>
<keyword evidence="11 21" id="KW-0067">ATP-binding</keyword>
<sequence length="423" mass="46230">MKSSTSAKPQNKTLTEWLSYLESIHPSVIELGLNRIKLVADRLNLDFSDKTVITVAGTNGKGTTCRFLEQACLSKGKTTGVYSSPHLLEYQERVRINNVSAQSQALCAAFATIEEAREDISLTYFEFGTLAALLLMKQADVDILILEVGLGGRLDATNIIDADLAVITTIDLDHQDWLGDTRDAIAREKAGIMRSNGKAVIGEPEPPQSLRDVVESLSVSARWAGQDFYTQQHDETWSWISDDCRIDDLPTPRIPIQNVATALAALQILDLLPAPSAVRELAAAVSLPGRLETIALLPRVVVDVGHNPQAMAALRRWIASQPYHKLHFVAGMLKDKSIKATLAELNGLSARWFLGTTKGPRGAASRLLQENLDKSEQNQSNCYNSVGEAYAQAINEADERDLIIVFGSFLTVADVMHSTLPPS</sequence>
<evidence type="ECO:0000256" key="1">
    <source>
        <dbReference type="ARBA" id="ARBA00002714"/>
    </source>
</evidence>
<evidence type="ECO:0000256" key="10">
    <source>
        <dbReference type="ARBA" id="ARBA00022741"/>
    </source>
</evidence>
<proteinExistence type="inferred from homology"/>
<evidence type="ECO:0000256" key="7">
    <source>
        <dbReference type="ARBA" id="ARBA00019357"/>
    </source>
</evidence>
<keyword evidence="10 21" id="KW-0547">Nucleotide-binding</keyword>
<dbReference type="InterPro" id="IPR001645">
    <property type="entry name" value="Folylpolyglutamate_synth"/>
</dbReference>
<evidence type="ECO:0000259" key="22">
    <source>
        <dbReference type="Pfam" id="PF02875"/>
    </source>
</evidence>
<dbReference type="RefSeq" id="WP_191021639.1">
    <property type="nucleotide sequence ID" value="NZ_JABBXD010000001.1"/>
</dbReference>
<evidence type="ECO:0000256" key="18">
    <source>
        <dbReference type="ARBA" id="ARBA00047808"/>
    </source>
</evidence>
<keyword evidence="9" id="KW-0479">Metal-binding</keyword>
<evidence type="ECO:0000256" key="17">
    <source>
        <dbReference type="ARBA" id="ARBA00047493"/>
    </source>
</evidence>
<comment type="catalytic activity">
    <reaction evidence="18">
        <text>10-formyltetrahydrofolyl-(gamma-L-Glu)(n) + L-glutamate + ATP = 10-formyltetrahydrofolyl-(gamma-L-Glu)(n+1) + ADP + phosphate + H(+)</text>
        <dbReference type="Rhea" id="RHEA:51904"/>
        <dbReference type="Rhea" id="RHEA-COMP:13088"/>
        <dbReference type="Rhea" id="RHEA-COMP:14300"/>
        <dbReference type="ChEBI" id="CHEBI:15378"/>
        <dbReference type="ChEBI" id="CHEBI:29985"/>
        <dbReference type="ChEBI" id="CHEBI:30616"/>
        <dbReference type="ChEBI" id="CHEBI:43474"/>
        <dbReference type="ChEBI" id="CHEBI:134413"/>
        <dbReference type="ChEBI" id="CHEBI:456216"/>
        <dbReference type="EC" id="6.3.2.17"/>
    </reaction>
</comment>
<comment type="catalytic activity">
    <reaction evidence="19">
        <text>(6R)-5,10-methylenetetrahydrofolyl-(gamma-L-Glu)(n) + L-glutamate + ATP = (6R)-5,10-methylenetetrahydrofolyl-(gamma-L-Glu)(n+1) + ADP + phosphate + H(+)</text>
        <dbReference type="Rhea" id="RHEA:51912"/>
        <dbReference type="Rhea" id="RHEA-COMP:13257"/>
        <dbReference type="Rhea" id="RHEA-COMP:13258"/>
        <dbReference type="ChEBI" id="CHEBI:15378"/>
        <dbReference type="ChEBI" id="CHEBI:29985"/>
        <dbReference type="ChEBI" id="CHEBI:30616"/>
        <dbReference type="ChEBI" id="CHEBI:43474"/>
        <dbReference type="ChEBI" id="CHEBI:136572"/>
        <dbReference type="ChEBI" id="CHEBI:456216"/>
        <dbReference type="EC" id="6.3.2.17"/>
    </reaction>
</comment>
<dbReference type="Gene3D" id="3.40.1190.10">
    <property type="entry name" value="Mur-like, catalytic domain"/>
    <property type="match status" value="1"/>
</dbReference>
<feature type="domain" description="Mur ligase C-terminal" evidence="22">
    <location>
        <begin position="289"/>
        <end position="409"/>
    </location>
</feature>
<dbReference type="InterPro" id="IPR036615">
    <property type="entry name" value="Mur_ligase_C_dom_sf"/>
</dbReference>
<dbReference type="Pfam" id="PF08245">
    <property type="entry name" value="Mur_ligase_M"/>
    <property type="match status" value="1"/>
</dbReference>
<evidence type="ECO:0000313" key="25">
    <source>
        <dbReference type="Proteomes" id="UP000624419"/>
    </source>
</evidence>
<comment type="catalytic activity">
    <reaction evidence="17">
        <text>(6S)-5,6,7,8-tetrahydrofolyl-(gamma-L-Glu)(n) + L-glutamate + ATP = (6S)-5,6,7,8-tetrahydrofolyl-(gamma-L-Glu)(n+1) + ADP + phosphate + H(+)</text>
        <dbReference type="Rhea" id="RHEA:10580"/>
        <dbReference type="Rhea" id="RHEA-COMP:14738"/>
        <dbReference type="Rhea" id="RHEA-COMP:14740"/>
        <dbReference type="ChEBI" id="CHEBI:15378"/>
        <dbReference type="ChEBI" id="CHEBI:29985"/>
        <dbReference type="ChEBI" id="CHEBI:30616"/>
        <dbReference type="ChEBI" id="CHEBI:43474"/>
        <dbReference type="ChEBI" id="CHEBI:141005"/>
        <dbReference type="ChEBI" id="CHEBI:456216"/>
        <dbReference type="EC" id="6.3.2.17"/>
    </reaction>
</comment>
<evidence type="ECO:0000259" key="23">
    <source>
        <dbReference type="Pfam" id="PF08245"/>
    </source>
</evidence>
<dbReference type="InterPro" id="IPR004101">
    <property type="entry name" value="Mur_ligase_C"/>
</dbReference>
<dbReference type="PIRSF" id="PIRSF001563">
    <property type="entry name" value="Folylpolyglu_synth"/>
    <property type="match status" value="1"/>
</dbReference>
<keyword evidence="8 21" id="KW-0436">Ligase</keyword>
<evidence type="ECO:0000256" key="15">
    <source>
        <dbReference type="ARBA" id="ARBA00030592"/>
    </source>
</evidence>
<gene>
    <name evidence="24" type="primary">folC</name>
    <name evidence="24" type="ORF">HHX48_00220</name>
</gene>
<evidence type="ECO:0000256" key="14">
    <source>
        <dbReference type="ARBA" id="ARBA00030048"/>
    </source>
</evidence>
<feature type="domain" description="Mur ligase central" evidence="23">
    <location>
        <begin position="55"/>
        <end position="201"/>
    </location>
</feature>
<evidence type="ECO:0000313" key="24">
    <source>
        <dbReference type="EMBL" id="MBD3584157.1"/>
    </source>
</evidence>